<dbReference type="InterPro" id="IPR049826">
    <property type="entry name" value="Ig-like_ice"/>
</dbReference>
<dbReference type="InterPro" id="IPR047777">
    <property type="entry name" value="LapA-like_RM"/>
</dbReference>
<gene>
    <name evidence="3" type="ORF">GM160_04100</name>
</gene>
<evidence type="ECO:0000313" key="4">
    <source>
        <dbReference type="Proteomes" id="UP000427716"/>
    </source>
</evidence>
<proteinExistence type="predicted"/>
<feature type="compositionally biased region" description="Low complexity" evidence="2">
    <location>
        <begin position="159"/>
        <end position="175"/>
    </location>
</feature>
<dbReference type="NCBIfam" id="NF033510">
    <property type="entry name" value="Ca_tandemer"/>
    <property type="match status" value="7"/>
</dbReference>
<feature type="region of interest" description="Disordered" evidence="2">
    <location>
        <begin position="1616"/>
        <end position="1639"/>
    </location>
</feature>
<feature type="region of interest" description="Disordered" evidence="2">
    <location>
        <begin position="138"/>
        <end position="197"/>
    </location>
</feature>
<sequence length="2000" mass="206674">MAEVIAIVQEVEGDVWARSADGEMRLLRAGDSVYAGETVVTAQDARVNLDLDNGETVQLAGGQSLFLSTEMLADAEPSSDEQAVTDPGVEEVLALLEGDGDILEELEDPAAGTTGGSDGGGRTIVEVTRIVEQIDPLAFDFAGPTREPNEPTPGVTGLAEAQAADEPAAPAAPDDPSTPEEPGTPEETTPSISVNLDDQNGQSVFESLISGTTTNVEPGQTVAIEVTDGENTVTTSAIVQSDGSYQVVEDLSSLSDGELTATATVSNQAGNQATDTDTAILDTEASATITIDTIAGDDVINEEESGETITITGSVGGDAGEGDTVTLTIWGQEFTGTVDGDNNYAIDVPGSLLASGGLIDILPDVQNRDFGNGDYLLPEGGLVLASVSGSDEAGNPYSADTSRPYTVDTWAGAEISIDTIAGDDVINEEESGETITITGSVYGDATEGDTVTLTVGDETFEGTVDGDNNYAIDVPGSLLADNSQVDANVVGSDDAGNPFSADTTREYGVDTEASATITIDTIAGDDVINEEESGQTITVTGSVGGDAREGDTVTLTVGDQTYTGEVDTDNGYAIDVPGSVLADNSQVDASVSGNDEAGNSYSADTSRNYTVDTEASATITIETIAGDDVINEEESGQTITVTGSVGGDAREGDTVTLTVGDQTYTGEVDADNGYAIDVPGSVLADNSQVDASVSGNDEAGNSYSADTSRNYTVDTEASATITIDTIAGDDVINEEESGQTITLTGSVGGDAREGDTVTLTVGDQTYTGEVDADNGYAIDVPGSVLADNSSVQAEVTGSDEAGNDYAADATRDYTVDTEADASITIDEITGDDVLDGEEIEGPITITGTVGGDATEGDTVTLTVGEQTYTGEVDADNEYAIDVPGSVLAENSEVQAEVRGSDAAGNEYSAETTRDYTVAPTITGLSPEGDEADVTVDEAFLENGTRAGEQPASGEPGTTATGQFTLTAPAGLGALSIAAAGLTSGDASFADGQVTLDADALENLDDQPVVIETPEGNTLSLTGFDPDSGVVDYRFELNGPVTNVDGEPLDKAPIELSLTDSKGTSAQATLNVAILDDGVETVDDPLGDLTGGETVSGNVLDNDTGADVDLEVTSVRFGENDPVDVPENGEPVTIQGDNGTLTIERDGSYSYTANAAEPVTIGGGLEDWQAETGGLWGFDGAAPMLDGSLDVAALGDGNDNVGYASGQNKSGLGVVVNQSNKIDTDDTLLIQLGDSTNDVTVDIAQFNANQAEIGRWTAYNEAGEEVGTGTFTPQTNNGFPFPVDINTDEAFSYLAFSLDTAAQNANAGYVINELTYTPSDDSLQDAFTYTVEDQDGSTADGVLSAQATATTDPVPTVELVVEPVVGFETVIKDDVDDLGVGGSGDGIINDPRPPADTSDPLVFDFGLDNAGEQITLSWTQHAKGGWEDGGQGRGGTRDTFDVLVNGDSEYSTSWYDPRNADDTVFDPEDEELTLTLDENGQATVEFEVRSTHPDEVVDVSDIQAKLDKQGVNYEVDLSGAVASGEVDHYLVEVDGGQLLLDGNPLSETDGLYELQPDQLEGLSVRPDAGRESFEVTAAVVSDRGVNSQPVTSTQWVDPVMAVDDLATAIVTEEVVAADETEGETSVSGLEFETDTTRETTRTETISFEVADGSSGTFGFNTSLNEPSFAIWDSSATLEWQLETFDGNGNWVPVSGYSGSGANGDQFENLDSGSYRVEFTSTLEGGFGPFGLYPSASISEVNLAIATPATTETTANPISGNVITDPNDEGDLDNRPDGAELRVLDGDTFEPIAEGESIIVDGRFGTLEIAGDGDYTYTPDANLDNVGGVERFTYQLVGDNGETTQADLTVRIDDPDANVQFGTDGSDTLEASAGGDILVGGLGDDTLIGGAGDDVFKWNLADRGEPDAPANDVVTDFGAGDDVLDLRDLLVDENEGKPLSDFLSVTEDGGDLVFQVTHDGGSDGATQTITLQGKSFADFGGATDAGELIQNMLDSGQLKIDT</sequence>
<evidence type="ECO:0000256" key="2">
    <source>
        <dbReference type="SAM" id="MobiDB-lite"/>
    </source>
</evidence>
<dbReference type="InterPro" id="IPR019960">
    <property type="entry name" value="T1SS_VCA0849"/>
</dbReference>
<dbReference type="RefSeq" id="WP_156573378.1">
    <property type="nucleotide sequence ID" value="NZ_CP046415.1"/>
</dbReference>
<dbReference type="NCBIfam" id="TIGR03661">
    <property type="entry name" value="T1SS_VCA0849"/>
    <property type="match status" value="1"/>
</dbReference>
<dbReference type="SUPFAM" id="SSF51120">
    <property type="entry name" value="beta-Roll"/>
    <property type="match status" value="1"/>
</dbReference>
<dbReference type="InterPro" id="IPR013783">
    <property type="entry name" value="Ig-like_fold"/>
</dbReference>
<dbReference type="EMBL" id="CP046415">
    <property type="protein sequence ID" value="QGT78142.1"/>
    <property type="molecule type" value="Genomic_DNA"/>
</dbReference>
<dbReference type="Proteomes" id="UP000427716">
    <property type="component" value="Chromosome"/>
</dbReference>
<name>A0A6I6D9H4_9GAMM</name>
<keyword evidence="1" id="KW-0106">Calcium</keyword>
<keyword evidence="4" id="KW-1185">Reference proteome</keyword>
<dbReference type="GO" id="GO:0005509">
    <property type="term" value="F:calcium ion binding"/>
    <property type="evidence" value="ECO:0007669"/>
    <property type="project" value="InterPro"/>
</dbReference>
<dbReference type="InterPro" id="IPR011049">
    <property type="entry name" value="Serralysin-like_metalloprot_C"/>
</dbReference>
<evidence type="ECO:0000313" key="3">
    <source>
        <dbReference type="EMBL" id="QGT78142.1"/>
    </source>
</evidence>
<dbReference type="NCBIfam" id="NF012196">
    <property type="entry name" value="Ig_like_ice"/>
    <property type="match status" value="6"/>
</dbReference>
<dbReference type="InterPro" id="IPR018511">
    <property type="entry name" value="Hemolysin-typ_Ca-bd_CS"/>
</dbReference>
<dbReference type="NCBIfam" id="NF033682">
    <property type="entry name" value="retention_LapA"/>
    <property type="match status" value="1"/>
</dbReference>
<dbReference type="PROSITE" id="PS00330">
    <property type="entry name" value="HEMOLYSIN_CALCIUM"/>
    <property type="match status" value="2"/>
</dbReference>
<protein>
    <submittedName>
        <fullName evidence="3">Retention module-containing protein</fullName>
    </submittedName>
</protein>
<evidence type="ECO:0000256" key="1">
    <source>
        <dbReference type="ARBA" id="ARBA00022837"/>
    </source>
</evidence>
<dbReference type="Pfam" id="PF00353">
    <property type="entry name" value="HemolysinCabind"/>
    <property type="match status" value="1"/>
</dbReference>
<dbReference type="InterPro" id="IPR001343">
    <property type="entry name" value="Hemolysn_Ca-bd"/>
</dbReference>
<feature type="region of interest" description="Disordered" evidence="2">
    <location>
        <begin position="944"/>
        <end position="963"/>
    </location>
</feature>
<accession>A0A6I6D9H4</accession>
<dbReference type="KEGG" id="ghl:GM160_04100"/>
<dbReference type="Gene3D" id="2.60.40.10">
    <property type="entry name" value="Immunoglobulins"/>
    <property type="match status" value="7"/>
</dbReference>
<reference evidence="3 4" key="1">
    <citation type="submission" date="2019-11" db="EMBL/GenBank/DDBJ databases">
        <authorList>
            <person name="Zhang J."/>
            <person name="Sun C."/>
        </authorList>
    </citation>
    <scope>NUCLEOTIDE SEQUENCE [LARGE SCALE GENOMIC DNA]</scope>
    <source>
        <strain evidence="4">sp2</strain>
    </source>
</reference>
<organism evidence="3 4">
    <name type="scientific">Guyparkeria halophila</name>
    <dbReference type="NCBI Taxonomy" id="47960"/>
    <lineage>
        <taxon>Bacteria</taxon>
        <taxon>Pseudomonadati</taxon>
        <taxon>Pseudomonadota</taxon>
        <taxon>Gammaproteobacteria</taxon>
        <taxon>Chromatiales</taxon>
        <taxon>Thioalkalibacteraceae</taxon>
        <taxon>Guyparkeria</taxon>
    </lineage>
</organism>